<dbReference type="RefSeq" id="WP_408078888.1">
    <property type="nucleotide sequence ID" value="NZ_JBELQC010000002.1"/>
</dbReference>
<name>A0ABW8YNG5_9SPHN</name>
<protein>
    <submittedName>
        <fullName evidence="2">Serine/threonine protein phosphatase</fullName>
    </submittedName>
</protein>
<keyword evidence="3" id="KW-1185">Reference proteome</keyword>
<feature type="signal peptide" evidence="1">
    <location>
        <begin position="1"/>
        <end position="25"/>
    </location>
</feature>
<dbReference type="SUPFAM" id="SSF56300">
    <property type="entry name" value="Metallo-dependent phosphatases"/>
    <property type="match status" value="1"/>
</dbReference>
<evidence type="ECO:0000313" key="2">
    <source>
        <dbReference type="EMBL" id="MFL9841821.1"/>
    </source>
</evidence>
<sequence length="431" mass="47690">MTIRRALATCGLACLSLLSAPPAAAESYRTGACGDFTVAVIPDTQNYVDYRHQKWSGFPFDAVEQYYAQMRWIADNARSAGGDIVFATHVGDVWQHYSAWMDPEHAARGFKWIPNGGSEVAMSPKVHTRAFEIPVAVQGFELIAGKLPFSVVPGNHDMDALWTDPTHPPQPETGAAGIRHVGGLTGFQSAFSDTSPFFAGQPWYVASHDKGADSAQIFTAGKCRFLHIGLQYHAPDASLAWAAGVIARYAGLPTIVSTHDYLGRDGKRHLKSNPRNSILDPRDNDPEMIWDEFISRHDQIFMVLSGHVGGQGFSVATNRAGNPVYQVMADYQGRGQTAREAGADGQQVGDGWMRLMQFDLDADRPSVRVRTYSTHYGKFASDLPTYAEWYKAHDNQSALTDADYLKRDSFTIELTDFHRRFGAPGEVRRRR</sequence>
<dbReference type="Proteomes" id="UP001629244">
    <property type="component" value="Unassembled WGS sequence"/>
</dbReference>
<proteinExistence type="predicted"/>
<keyword evidence="1" id="KW-0732">Signal</keyword>
<gene>
    <name evidence="2" type="ORF">ABS767_12675</name>
</gene>
<organism evidence="2 3">
    <name type="scientific">Sphingomonas plantiphila</name>
    <dbReference type="NCBI Taxonomy" id="3163295"/>
    <lineage>
        <taxon>Bacteria</taxon>
        <taxon>Pseudomonadati</taxon>
        <taxon>Pseudomonadota</taxon>
        <taxon>Alphaproteobacteria</taxon>
        <taxon>Sphingomonadales</taxon>
        <taxon>Sphingomonadaceae</taxon>
        <taxon>Sphingomonas</taxon>
    </lineage>
</organism>
<dbReference type="PANTHER" id="PTHR43143:SF5">
    <property type="entry name" value="SECRETED PROTEIN"/>
    <property type="match status" value="1"/>
</dbReference>
<reference evidence="2 3" key="1">
    <citation type="submission" date="2024-06" db="EMBL/GenBank/DDBJ databases">
        <authorList>
            <person name="Kaempfer P."/>
            <person name="Viver T."/>
        </authorList>
    </citation>
    <scope>NUCLEOTIDE SEQUENCE [LARGE SCALE GENOMIC DNA]</scope>
    <source>
        <strain evidence="2 3">ST-64</strain>
    </source>
</reference>
<dbReference type="InterPro" id="IPR029052">
    <property type="entry name" value="Metallo-depent_PP-like"/>
</dbReference>
<dbReference type="EMBL" id="JBELQC010000002">
    <property type="protein sequence ID" value="MFL9841821.1"/>
    <property type="molecule type" value="Genomic_DNA"/>
</dbReference>
<comment type="caution">
    <text evidence="2">The sequence shown here is derived from an EMBL/GenBank/DDBJ whole genome shotgun (WGS) entry which is preliminary data.</text>
</comment>
<feature type="chain" id="PRO_5045695739" evidence="1">
    <location>
        <begin position="26"/>
        <end position="431"/>
    </location>
</feature>
<evidence type="ECO:0000313" key="3">
    <source>
        <dbReference type="Proteomes" id="UP001629244"/>
    </source>
</evidence>
<dbReference type="PANTHER" id="PTHR43143">
    <property type="entry name" value="METALLOPHOSPHOESTERASE, CALCINEURIN SUPERFAMILY"/>
    <property type="match status" value="1"/>
</dbReference>
<evidence type="ECO:0000256" key="1">
    <source>
        <dbReference type="SAM" id="SignalP"/>
    </source>
</evidence>
<accession>A0ABW8YNG5</accession>
<dbReference type="InterPro" id="IPR051918">
    <property type="entry name" value="STPP_CPPED1"/>
</dbReference>